<gene>
    <name evidence="2" type="ORF">S03H2_21258</name>
</gene>
<proteinExistence type="predicted"/>
<dbReference type="SUPFAM" id="SSF54826">
    <property type="entry name" value="Enolase N-terminal domain-like"/>
    <property type="match status" value="1"/>
</dbReference>
<dbReference type="EMBL" id="BARU01011295">
    <property type="protein sequence ID" value="GAH43514.1"/>
    <property type="molecule type" value="Genomic_DNA"/>
</dbReference>
<dbReference type="InterPro" id="IPR029017">
    <property type="entry name" value="Enolase-like_N"/>
</dbReference>
<feature type="non-terminal residue" evidence="2">
    <location>
        <position position="1"/>
    </location>
</feature>
<evidence type="ECO:0000313" key="2">
    <source>
        <dbReference type="EMBL" id="GAH43514.1"/>
    </source>
</evidence>
<name>X1GPJ8_9ZZZZ</name>
<protein>
    <recommendedName>
        <fullName evidence="1">Enolase N-terminal domain-containing protein</fullName>
    </recommendedName>
</protein>
<comment type="caution">
    <text evidence="2">The sequence shown here is derived from an EMBL/GenBank/DDBJ whole genome shotgun (WGS) entry which is preliminary data.</text>
</comment>
<feature type="domain" description="Enolase N-terminal" evidence="1">
    <location>
        <begin position="4"/>
        <end position="42"/>
    </location>
</feature>
<accession>X1GPJ8</accession>
<dbReference type="Pfam" id="PF03952">
    <property type="entry name" value="Enolase_N"/>
    <property type="match status" value="1"/>
</dbReference>
<dbReference type="Gene3D" id="3.30.390.10">
    <property type="entry name" value="Enolase-like, N-terminal domain"/>
    <property type="match status" value="1"/>
</dbReference>
<evidence type="ECO:0000259" key="1">
    <source>
        <dbReference type="Pfam" id="PF03952"/>
    </source>
</evidence>
<dbReference type="AlphaFoldDB" id="X1GPJ8"/>
<organism evidence="2">
    <name type="scientific">marine sediment metagenome</name>
    <dbReference type="NCBI Taxonomy" id="412755"/>
    <lineage>
        <taxon>unclassified sequences</taxon>
        <taxon>metagenomes</taxon>
        <taxon>ecological metagenomes</taxon>
    </lineage>
</organism>
<dbReference type="InterPro" id="IPR020811">
    <property type="entry name" value="Enolase_N"/>
</dbReference>
<reference evidence="2" key="1">
    <citation type="journal article" date="2014" name="Front. Microbiol.">
        <title>High frequency of phylogenetically diverse reductive dehalogenase-homologous genes in deep subseafloor sedimentary metagenomes.</title>
        <authorList>
            <person name="Kawai M."/>
            <person name="Futagami T."/>
            <person name="Toyoda A."/>
            <person name="Takaki Y."/>
            <person name="Nishi S."/>
            <person name="Hori S."/>
            <person name="Arai W."/>
            <person name="Tsubouchi T."/>
            <person name="Morono Y."/>
            <person name="Uchiyama I."/>
            <person name="Ito T."/>
            <person name="Fujiyama A."/>
            <person name="Inagaki F."/>
            <person name="Takami H."/>
        </authorList>
    </citation>
    <scope>NUCLEOTIDE SEQUENCE</scope>
    <source>
        <strain evidence="2">Expedition CK06-06</strain>
    </source>
</reference>
<sequence length="47" mass="5281">KAKIAVNNVNKIIAPKLKGKNPIKQKEIDNLMIKLDGTKPGRYFGKF</sequence>